<evidence type="ECO:0000313" key="2">
    <source>
        <dbReference type="EMBL" id="MBO2463661.1"/>
    </source>
</evidence>
<gene>
    <name evidence="2" type="ORF">J4709_39440</name>
</gene>
<keyword evidence="1" id="KW-0862">Zinc</keyword>
<dbReference type="InterPro" id="IPR024078">
    <property type="entry name" value="LmbE-like_dom_sf"/>
</dbReference>
<dbReference type="Gene3D" id="3.40.50.10320">
    <property type="entry name" value="LmbE-like"/>
    <property type="match status" value="1"/>
</dbReference>
<name>A0ABS3S3V1_9ACTN</name>
<dbReference type="PANTHER" id="PTHR12993">
    <property type="entry name" value="N-ACETYLGLUCOSAMINYL-PHOSPHATIDYLINOSITOL DE-N-ACETYLASE-RELATED"/>
    <property type="match status" value="1"/>
</dbReference>
<sequence>MVNLIDAPGTAEADWRAWPGLRDLPALDFAGWRRVAVVAAHPDDEVLGAGGLLAALAGLGAHVRLVAVTDGEASHPHLDPAGVAATRIAETRAALRHLAPCEVVRLGMPDAGVDAADLAARLDGLVRGFDACLAPWEHDAHRDHEAAGRAALDAGAGQGVPVLRFPIWAWHWARPADPRVPWDRARRVPLTAAVRDRKEAAIGCFASQLGTILPPETVAHFTRDHEVFLL</sequence>
<keyword evidence="3" id="KW-1185">Reference proteome</keyword>
<accession>A0ABS3S3V1</accession>
<dbReference type="EMBL" id="JAGEPF010000029">
    <property type="protein sequence ID" value="MBO2463661.1"/>
    <property type="molecule type" value="Genomic_DNA"/>
</dbReference>
<dbReference type="InterPro" id="IPR003737">
    <property type="entry name" value="GlcNAc_PI_deacetylase-related"/>
</dbReference>
<proteinExistence type="predicted"/>
<dbReference type="Pfam" id="PF02585">
    <property type="entry name" value="PIG-L"/>
    <property type="match status" value="1"/>
</dbReference>
<comment type="caution">
    <text evidence="2">The sequence shown here is derived from an EMBL/GenBank/DDBJ whole genome shotgun (WGS) entry which is preliminary data.</text>
</comment>
<dbReference type="PANTHER" id="PTHR12993:SF29">
    <property type="entry name" value="BLR3841 PROTEIN"/>
    <property type="match status" value="1"/>
</dbReference>
<organism evidence="2 3">
    <name type="scientific">Actinomadura violacea</name>
    <dbReference type="NCBI Taxonomy" id="2819934"/>
    <lineage>
        <taxon>Bacteria</taxon>
        <taxon>Bacillati</taxon>
        <taxon>Actinomycetota</taxon>
        <taxon>Actinomycetes</taxon>
        <taxon>Streptosporangiales</taxon>
        <taxon>Thermomonosporaceae</taxon>
        <taxon>Actinomadura</taxon>
    </lineage>
</organism>
<reference evidence="2 3" key="1">
    <citation type="submission" date="2021-03" db="EMBL/GenBank/DDBJ databases">
        <title>Actinomadura violae sp. nov., isolated from lichen in Thailand.</title>
        <authorList>
            <person name="Kanchanasin P."/>
            <person name="Saeng-In P."/>
            <person name="Phongsopitanun W."/>
            <person name="Yuki M."/>
            <person name="Kudo T."/>
            <person name="Ohkuma M."/>
            <person name="Tanasupawat S."/>
        </authorList>
    </citation>
    <scope>NUCLEOTIDE SEQUENCE [LARGE SCALE GENOMIC DNA]</scope>
    <source>
        <strain evidence="2 3">LCR2-06</strain>
    </source>
</reference>
<protein>
    <submittedName>
        <fullName evidence="2">PIG-L family deacetylase</fullName>
    </submittedName>
</protein>
<dbReference type="Proteomes" id="UP000680206">
    <property type="component" value="Unassembled WGS sequence"/>
</dbReference>
<dbReference type="SUPFAM" id="SSF102588">
    <property type="entry name" value="LmbE-like"/>
    <property type="match status" value="1"/>
</dbReference>
<evidence type="ECO:0000256" key="1">
    <source>
        <dbReference type="ARBA" id="ARBA00022833"/>
    </source>
</evidence>
<evidence type="ECO:0000313" key="3">
    <source>
        <dbReference type="Proteomes" id="UP000680206"/>
    </source>
</evidence>